<keyword evidence="1" id="KW-0732">Signal</keyword>
<name>A0A6A3JBE7_9STRA</name>
<dbReference type="Proteomes" id="UP000435112">
    <property type="component" value="Unassembled WGS sequence"/>
</dbReference>
<comment type="caution">
    <text evidence="2">The sequence shown here is derived from an EMBL/GenBank/DDBJ whole genome shotgun (WGS) entry which is preliminary data.</text>
</comment>
<evidence type="ECO:0000256" key="1">
    <source>
        <dbReference type="SAM" id="SignalP"/>
    </source>
</evidence>
<feature type="signal peptide" evidence="1">
    <location>
        <begin position="1"/>
        <end position="16"/>
    </location>
</feature>
<dbReference type="EMBL" id="QXFU01002154">
    <property type="protein sequence ID" value="KAE8989675.1"/>
    <property type="molecule type" value="Genomic_DNA"/>
</dbReference>
<evidence type="ECO:0000313" key="2">
    <source>
        <dbReference type="EMBL" id="KAE8989675.1"/>
    </source>
</evidence>
<gene>
    <name evidence="2" type="ORF">PR002_g21381</name>
</gene>
<protein>
    <recommendedName>
        <fullName evidence="4">RxLR effector protein</fullName>
    </recommendedName>
</protein>
<accession>A0A6A3JBE7</accession>
<dbReference type="AlphaFoldDB" id="A0A6A3JBE7"/>
<proteinExistence type="predicted"/>
<evidence type="ECO:0008006" key="4">
    <source>
        <dbReference type="Google" id="ProtNLM"/>
    </source>
</evidence>
<evidence type="ECO:0000313" key="3">
    <source>
        <dbReference type="Proteomes" id="UP000435112"/>
    </source>
</evidence>
<organism evidence="2 3">
    <name type="scientific">Phytophthora rubi</name>
    <dbReference type="NCBI Taxonomy" id="129364"/>
    <lineage>
        <taxon>Eukaryota</taxon>
        <taxon>Sar</taxon>
        <taxon>Stramenopiles</taxon>
        <taxon>Oomycota</taxon>
        <taxon>Peronosporomycetes</taxon>
        <taxon>Peronosporales</taxon>
        <taxon>Peronosporaceae</taxon>
        <taxon>Phytophthora</taxon>
    </lineage>
</organism>
<sequence length="88" mass="9665">MLNSLYLFLFVSCVVSTRITSGNAVNNRFWRAVWKHTACSSPEESSTDNVAAFLSVSQNSRSSETVRSSSAPPLILTRPSREQVVDVA</sequence>
<feature type="chain" id="PRO_5025614060" description="RxLR effector protein" evidence="1">
    <location>
        <begin position="17"/>
        <end position="88"/>
    </location>
</feature>
<reference evidence="2 3" key="1">
    <citation type="submission" date="2018-09" db="EMBL/GenBank/DDBJ databases">
        <title>Genomic investigation of the strawberry pathogen Phytophthora fragariae indicates pathogenicity is determined by transcriptional variation in three key races.</title>
        <authorList>
            <person name="Adams T.M."/>
            <person name="Armitage A.D."/>
            <person name="Sobczyk M.K."/>
            <person name="Bates H.J."/>
            <person name="Dunwell J.M."/>
            <person name="Nellist C.F."/>
            <person name="Harrison R.J."/>
        </authorList>
    </citation>
    <scope>NUCLEOTIDE SEQUENCE [LARGE SCALE GENOMIC DNA]</scope>
    <source>
        <strain evidence="2 3">SCRP324</strain>
    </source>
</reference>